<dbReference type="OrthoDB" id="103097at2759"/>
<comment type="caution">
    <text evidence="1">The sequence shown here is derived from an EMBL/GenBank/DDBJ whole genome shotgun (WGS) entry which is preliminary data.</text>
</comment>
<dbReference type="Proteomes" id="UP000023152">
    <property type="component" value="Unassembled WGS sequence"/>
</dbReference>
<gene>
    <name evidence="1" type="ORF">RFI_38972</name>
</gene>
<proteinExistence type="predicted"/>
<name>X6LAY1_RETFI</name>
<reference evidence="1 2" key="1">
    <citation type="journal article" date="2013" name="Curr. Biol.">
        <title>The Genome of the Foraminiferan Reticulomyxa filosa.</title>
        <authorList>
            <person name="Glockner G."/>
            <person name="Hulsmann N."/>
            <person name="Schleicher M."/>
            <person name="Noegel A.A."/>
            <person name="Eichinger L."/>
            <person name="Gallinger C."/>
            <person name="Pawlowski J."/>
            <person name="Sierra R."/>
            <person name="Euteneuer U."/>
            <person name="Pillet L."/>
            <person name="Moustafa A."/>
            <person name="Platzer M."/>
            <person name="Groth M."/>
            <person name="Szafranski K."/>
            <person name="Schliwa M."/>
        </authorList>
    </citation>
    <scope>NUCLEOTIDE SEQUENCE [LARGE SCALE GENOMIC DNA]</scope>
</reference>
<evidence type="ECO:0000313" key="1">
    <source>
        <dbReference type="EMBL" id="ETN98520.1"/>
    </source>
</evidence>
<organism evidence="1 2">
    <name type="scientific">Reticulomyxa filosa</name>
    <dbReference type="NCBI Taxonomy" id="46433"/>
    <lineage>
        <taxon>Eukaryota</taxon>
        <taxon>Sar</taxon>
        <taxon>Rhizaria</taxon>
        <taxon>Retaria</taxon>
        <taxon>Foraminifera</taxon>
        <taxon>Monothalamids</taxon>
        <taxon>Reticulomyxidae</taxon>
        <taxon>Reticulomyxa</taxon>
    </lineage>
</organism>
<keyword evidence="2" id="KW-1185">Reference proteome</keyword>
<evidence type="ECO:0000313" key="2">
    <source>
        <dbReference type="Proteomes" id="UP000023152"/>
    </source>
</evidence>
<dbReference type="SUPFAM" id="SSF53756">
    <property type="entry name" value="UDP-Glycosyltransferase/glycogen phosphorylase"/>
    <property type="match status" value="1"/>
</dbReference>
<dbReference type="EMBL" id="ASPP01046480">
    <property type="protein sequence ID" value="ETN98520.1"/>
    <property type="molecule type" value="Genomic_DNA"/>
</dbReference>
<dbReference type="AlphaFoldDB" id="X6LAY1"/>
<sequence length="117" mass="13926">MGRNDKQIYFGDPFVKEYLNEKAFIHCRLSEQELRMVSDLQDKVEEKLYDKIYNITHKSLEKCAHYVWTVDTNDTLYTQYLREPVFVNNEWRGSLIDPLIVGQKLKTSLILAQSFIF</sequence>
<protein>
    <submittedName>
        <fullName evidence="1">Uncharacterized protein</fullName>
    </submittedName>
</protein>
<dbReference type="Gene3D" id="3.40.50.11660">
    <property type="entry name" value="Glycosyl transferase family 10, C-terminal domain"/>
    <property type="match status" value="1"/>
</dbReference>
<accession>X6LAY1</accession>
<dbReference type="InterPro" id="IPR038577">
    <property type="entry name" value="GT10-like_C_sf"/>
</dbReference>